<accession>A0A660S848</accession>
<dbReference type="NCBIfam" id="NF001273">
    <property type="entry name" value="PRK00230.1"/>
    <property type="match status" value="1"/>
</dbReference>
<evidence type="ECO:0000256" key="8">
    <source>
        <dbReference type="ARBA" id="ARBA00061012"/>
    </source>
</evidence>
<dbReference type="UniPathway" id="UPA00070">
    <property type="reaction ID" value="UER00120"/>
</dbReference>
<comment type="pathway">
    <text evidence="2 9 12">Pyrimidine metabolism; UMP biosynthesis via de novo pathway; UMP from orotate: step 2/2.</text>
</comment>
<dbReference type="InterPro" id="IPR047596">
    <property type="entry name" value="OMPdecase_bac"/>
</dbReference>
<dbReference type="PANTHER" id="PTHR32119">
    <property type="entry name" value="OROTIDINE 5'-PHOSPHATE DECARBOXYLASE"/>
    <property type="match status" value="1"/>
</dbReference>
<evidence type="ECO:0000256" key="2">
    <source>
        <dbReference type="ARBA" id="ARBA00004861"/>
    </source>
</evidence>
<keyword evidence="5 9" id="KW-0665">Pyrimidine biosynthesis</keyword>
<dbReference type="Pfam" id="PF00215">
    <property type="entry name" value="OMPdecase"/>
    <property type="match status" value="1"/>
</dbReference>
<evidence type="ECO:0000256" key="10">
    <source>
        <dbReference type="PIRSR" id="PIRSR614732-1"/>
    </source>
</evidence>
<comment type="caution">
    <text evidence="14">The sequence shown here is derived from an EMBL/GenBank/DDBJ whole genome shotgun (WGS) entry which is preliminary data.</text>
</comment>
<evidence type="ECO:0000256" key="6">
    <source>
        <dbReference type="ARBA" id="ARBA00023239"/>
    </source>
</evidence>
<dbReference type="PROSITE" id="PS00156">
    <property type="entry name" value="OMPDECASE"/>
    <property type="match status" value="1"/>
</dbReference>
<proteinExistence type="inferred from homology"/>
<feature type="binding site" evidence="9">
    <location>
        <begin position="59"/>
        <end position="68"/>
    </location>
    <ligand>
        <name>substrate</name>
    </ligand>
</feature>
<dbReference type="InterPro" id="IPR018089">
    <property type="entry name" value="OMPdecase_AS"/>
</dbReference>
<feature type="domain" description="Orotidine 5'-phosphate decarboxylase" evidence="13">
    <location>
        <begin position="4"/>
        <end position="227"/>
    </location>
</feature>
<feature type="binding site" evidence="9 11">
    <location>
        <position position="32"/>
    </location>
    <ligand>
        <name>substrate</name>
    </ligand>
</feature>
<dbReference type="InterPro" id="IPR011060">
    <property type="entry name" value="RibuloseP-bd_barrel"/>
</dbReference>
<feature type="binding site" evidence="9 11">
    <location>
        <position position="119"/>
    </location>
    <ligand>
        <name>substrate</name>
    </ligand>
</feature>
<gene>
    <name evidence="9" type="primary">pyrF</name>
    <name evidence="14" type="ORF">DRP44_04135</name>
</gene>
<evidence type="ECO:0000313" key="15">
    <source>
        <dbReference type="Proteomes" id="UP000282321"/>
    </source>
</evidence>
<dbReference type="AlphaFoldDB" id="A0A660S848"/>
<dbReference type="GO" id="GO:0004590">
    <property type="term" value="F:orotidine-5'-phosphate decarboxylase activity"/>
    <property type="evidence" value="ECO:0007669"/>
    <property type="project" value="UniProtKB-UniRule"/>
</dbReference>
<dbReference type="SMART" id="SM00934">
    <property type="entry name" value="OMPdecase"/>
    <property type="match status" value="1"/>
</dbReference>
<feature type="binding site" evidence="9 11">
    <location>
        <position position="10"/>
    </location>
    <ligand>
        <name>substrate</name>
    </ligand>
</feature>
<reference evidence="14 15" key="1">
    <citation type="submission" date="2018-06" db="EMBL/GenBank/DDBJ databases">
        <title>Extensive metabolic versatility and redundancy in microbially diverse, dynamic hydrothermal sediments.</title>
        <authorList>
            <person name="Dombrowski N."/>
            <person name="Teske A."/>
            <person name="Baker B.J."/>
        </authorList>
    </citation>
    <scope>NUCLEOTIDE SEQUENCE [LARGE SCALE GENOMIC DNA]</scope>
    <source>
        <strain evidence="14">B35_G9</strain>
    </source>
</reference>
<dbReference type="EC" id="4.1.1.23" evidence="9"/>
<dbReference type="NCBIfam" id="TIGR01740">
    <property type="entry name" value="pyrF"/>
    <property type="match status" value="1"/>
</dbReference>
<organism evidence="14 15">
    <name type="scientific">candidate division TA06 bacterium</name>
    <dbReference type="NCBI Taxonomy" id="2250710"/>
    <lineage>
        <taxon>Bacteria</taxon>
        <taxon>Bacteria division TA06</taxon>
    </lineage>
</organism>
<dbReference type="GO" id="GO:0005829">
    <property type="term" value="C:cytosol"/>
    <property type="evidence" value="ECO:0007669"/>
    <property type="project" value="TreeGrafter"/>
</dbReference>
<comment type="similarity">
    <text evidence="8 9">Belongs to the OMP decarboxylase family. Type 1 subfamily.</text>
</comment>
<evidence type="ECO:0000256" key="11">
    <source>
        <dbReference type="PIRSR" id="PIRSR614732-2"/>
    </source>
</evidence>
<sequence>MNERLIVALDVHNIDTARNILDELDGIVSFYKIGMQLFTKFGPDIVEEVKRRGNRVFLDLKFHDIPNTVANAVYSAVDIGVDLLTIHTLGGFEMMEQAMKAALDGEDKKLRIVGVTMLTSLSDAFLKDILQVYDKSINDMVLILAKAAKSAGLDGVVASSFETRKIKEACGSNFLVVTPGIRPIGNDPFDQVRVATPEQAIKNGSDYLVVGRPIIKADDRAKAAMDIVEQMKRGAE</sequence>
<evidence type="ECO:0000256" key="7">
    <source>
        <dbReference type="ARBA" id="ARBA00049157"/>
    </source>
</evidence>
<evidence type="ECO:0000256" key="1">
    <source>
        <dbReference type="ARBA" id="ARBA00002356"/>
    </source>
</evidence>
<dbReference type="HAMAP" id="MF_01200_B">
    <property type="entry name" value="OMPdecase_type1_B"/>
    <property type="match status" value="1"/>
</dbReference>
<dbReference type="CDD" id="cd04725">
    <property type="entry name" value="OMP_decarboxylase_like"/>
    <property type="match status" value="1"/>
</dbReference>
<comment type="subunit">
    <text evidence="3 9">Homodimer.</text>
</comment>
<evidence type="ECO:0000256" key="4">
    <source>
        <dbReference type="ARBA" id="ARBA00022793"/>
    </source>
</evidence>
<feature type="active site" description="For OMPdecase activity" evidence="10">
    <location>
        <position position="59"/>
    </location>
</feature>
<dbReference type="GO" id="GO:0044205">
    <property type="term" value="P:'de novo' UMP biosynthetic process"/>
    <property type="evidence" value="ECO:0007669"/>
    <property type="project" value="UniProtKB-UniRule"/>
</dbReference>
<protein>
    <recommendedName>
        <fullName evidence="9">Orotidine 5'-phosphate decarboxylase</fullName>
        <ecNumber evidence="9">4.1.1.23</ecNumber>
    </recommendedName>
    <alternativeName>
        <fullName evidence="9">OMP decarboxylase</fullName>
        <shortName evidence="9">OMPDCase</shortName>
        <shortName evidence="9">OMPdecase</shortName>
    </alternativeName>
</protein>
<evidence type="ECO:0000256" key="9">
    <source>
        <dbReference type="HAMAP-Rule" id="MF_01200"/>
    </source>
</evidence>
<evidence type="ECO:0000256" key="12">
    <source>
        <dbReference type="RuleBase" id="RU000512"/>
    </source>
</evidence>
<comment type="catalytic activity">
    <reaction evidence="7 9 12">
        <text>orotidine 5'-phosphate + H(+) = UMP + CO2</text>
        <dbReference type="Rhea" id="RHEA:11596"/>
        <dbReference type="ChEBI" id="CHEBI:15378"/>
        <dbReference type="ChEBI" id="CHEBI:16526"/>
        <dbReference type="ChEBI" id="CHEBI:57538"/>
        <dbReference type="ChEBI" id="CHEBI:57865"/>
        <dbReference type="EC" id="4.1.1.23"/>
    </reaction>
</comment>
<feature type="binding site" evidence="9 11">
    <location>
        <position position="191"/>
    </location>
    <ligand>
        <name>substrate</name>
    </ligand>
</feature>
<feature type="binding site" evidence="9 11">
    <location>
        <position position="211"/>
    </location>
    <ligand>
        <name>substrate</name>
    </ligand>
</feature>
<dbReference type="PANTHER" id="PTHR32119:SF2">
    <property type="entry name" value="OROTIDINE 5'-PHOSPHATE DECARBOXYLASE"/>
    <property type="match status" value="1"/>
</dbReference>
<feature type="active site" description="For OMPdecase activity" evidence="10">
    <location>
        <position position="61"/>
    </location>
</feature>
<dbReference type="InterPro" id="IPR014732">
    <property type="entry name" value="OMPdecase"/>
</dbReference>
<feature type="binding site" evidence="9 11">
    <location>
        <position position="212"/>
    </location>
    <ligand>
        <name>substrate</name>
    </ligand>
</feature>
<comment type="function">
    <text evidence="1 9">Catalyzes the decarboxylation of orotidine 5'-monophosphate (OMP) to uridine 5'-monophosphate (UMP).</text>
</comment>
<name>A0A660S848_UNCT6</name>
<dbReference type="FunFam" id="3.20.20.70:FF:000015">
    <property type="entry name" value="Orotidine 5'-phosphate decarboxylase"/>
    <property type="match status" value="1"/>
</dbReference>
<dbReference type="InterPro" id="IPR001754">
    <property type="entry name" value="OMPdeCOase_dom"/>
</dbReference>
<dbReference type="InterPro" id="IPR013785">
    <property type="entry name" value="Aldolase_TIM"/>
</dbReference>
<keyword evidence="4 9" id="KW-0210">Decarboxylase</keyword>
<keyword evidence="6 9" id="KW-0456">Lyase</keyword>
<dbReference type="Proteomes" id="UP000282321">
    <property type="component" value="Unassembled WGS sequence"/>
</dbReference>
<dbReference type="EMBL" id="QNBC01000043">
    <property type="protein sequence ID" value="RKX66454.1"/>
    <property type="molecule type" value="Genomic_DNA"/>
</dbReference>
<evidence type="ECO:0000313" key="14">
    <source>
        <dbReference type="EMBL" id="RKX66454.1"/>
    </source>
</evidence>
<evidence type="ECO:0000256" key="3">
    <source>
        <dbReference type="ARBA" id="ARBA00011738"/>
    </source>
</evidence>
<dbReference type="SUPFAM" id="SSF51366">
    <property type="entry name" value="Ribulose-phoshate binding barrel"/>
    <property type="match status" value="1"/>
</dbReference>
<evidence type="ECO:0000256" key="5">
    <source>
        <dbReference type="ARBA" id="ARBA00022975"/>
    </source>
</evidence>
<feature type="active site" description="For OMPdecase activity" evidence="10">
    <location>
        <position position="64"/>
    </location>
</feature>
<feature type="active site" description="Proton donor" evidence="9">
    <location>
        <position position="61"/>
    </location>
</feature>
<evidence type="ECO:0000259" key="13">
    <source>
        <dbReference type="SMART" id="SM00934"/>
    </source>
</evidence>
<dbReference type="GO" id="GO:0006207">
    <property type="term" value="P:'de novo' pyrimidine nucleobase biosynthetic process"/>
    <property type="evidence" value="ECO:0007669"/>
    <property type="project" value="InterPro"/>
</dbReference>
<feature type="binding site" evidence="9 11">
    <location>
        <position position="182"/>
    </location>
    <ligand>
        <name>substrate</name>
    </ligand>
</feature>
<dbReference type="Gene3D" id="3.20.20.70">
    <property type="entry name" value="Aldolase class I"/>
    <property type="match status" value="1"/>
</dbReference>